<feature type="region of interest" description="Disordered" evidence="1">
    <location>
        <begin position="1"/>
        <end position="31"/>
    </location>
</feature>
<dbReference type="RefSeq" id="WP_126641845.1">
    <property type="nucleotide sequence ID" value="NZ_BIFH01000037.1"/>
</dbReference>
<dbReference type="AlphaFoldDB" id="A0A401YZW4"/>
<evidence type="ECO:0000313" key="3">
    <source>
        <dbReference type="EMBL" id="GCE00098.1"/>
    </source>
</evidence>
<dbReference type="SMART" id="SM00347">
    <property type="entry name" value="HTH_MARR"/>
    <property type="match status" value="1"/>
</dbReference>
<dbReference type="OrthoDB" id="3237509at2"/>
<dbReference type="EMBL" id="BIFH01000037">
    <property type="protein sequence ID" value="GCE00098.1"/>
    <property type="molecule type" value="Genomic_DNA"/>
</dbReference>
<dbReference type="Proteomes" id="UP000286931">
    <property type="component" value="Unassembled WGS sequence"/>
</dbReference>
<gene>
    <name evidence="3" type="ORF">EHYA_07823</name>
</gene>
<proteinExistence type="predicted"/>
<organism evidence="3 4">
    <name type="scientific">Embleya hyalina</name>
    <dbReference type="NCBI Taxonomy" id="516124"/>
    <lineage>
        <taxon>Bacteria</taxon>
        <taxon>Bacillati</taxon>
        <taxon>Actinomycetota</taxon>
        <taxon>Actinomycetes</taxon>
        <taxon>Kitasatosporales</taxon>
        <taxon>Streptomycetaceae</taxon>
        <taxon>Embleya</taxon>
    </lineage>
</organism>
<dbReference type="InterPro" id="IPR036388">
    <property type="entry name" value="WH-like_DNA-bd_sf"/>
</dbReference>
<dbReference type="Pfam" id="PF12802">
    <property type="entry name" value="MarR_2"/>
    <property type="match status" value="1"/>
</dbReference>
<dbReference type="InterPro" id="IPR036390">
    <property type="entry name" value="WH_DNA-bd_sf"/>
</dbReference>
<evidence type="ECO:0000259" key="2">
    <source>
        <dbReference type="PROSITE" id="PS50995"/>
    </source>
</evidence>
<evidence type="ECO:0000256" key="1">
    <source>
        <dbReference type="SAM" id="MobiDB-lite"/>
    </source>
</evidence>
<dbReference type="PANTHER" id="PTHR33164:SF104">
    <property type="entry name" value="TRANSCRIPTIONAL REGULATORY PROTEIN"/>
    <property type="match status" value="1"/>
</dbReference>
<dbReference type="InterPro" id="IPR000835">
    <property type="entry name" value="HTH_MarR-typ"/>
</dbReference>
<dbReference type="PRINTS" id="PR00598">
    <property type="entry name" value="HTHMARR"/>
</dbReference>
<name>A0A401YZW4_9ACTN</name>
<dbReference type="InterPro" id="IPR039422">
    <property type="entry name" value="MarR/SlyA-like"/>
</dbReference>
<dbReference type="PROSITE" id="PS50995">
    <property type="entry name" value="HTH_MARR_2"/>
    <property type="match status" value="1"/>
</dbReference>
<protein>
    <submittedName>
        <fullName evidence="3">MarR family transcriptional regulator</fullName>
    </submittedName>
</protein>
<dbReference type="GO" id="GO:0003700">
    <property type="term" value="F:DNA-binding transcription factor activity"/>
    <property type="evidence" value="ECO:0007669"/>
    <property type="project" value="InterPro"/>
</dbReference>
<sequence>MTRDPAPAEPAPAPPAGADIDTDIDTGADADTDALDRIVGQWRRERPDLDPSPMHVIGRISRLHWALEERLCRVFGRYDMGRGEFDVLATLRRAGAPFELNAGELSGSTMVTSGAVTKRVDRLERAGLVTRRAAEGDARGRLIRLTDQGRELIDDLVGEHLRNESDLLAGLSPGEQAALTDLLRKLGRTLPD</sequence>
<feature type="compositionally biased region" description="Acidic residues" evidence="1">
    <location>
        <begin position="20"/>
        <end position="31"/>
    </location>
</feature>
<reference evidence="3 4" key="1">
    <citation type="submission" date="2018-12" db="EMBL/GenBank/DDBJ databases">
        <title>Draft genome sequence of Embleya hyalina NBRC 13850T.</title>
        <authorList>
            <person name="Komaki H."/>
            <person name="Hosoyama A."/>
            <person name="Kimura A."/>
            <person name="Ichikawa N."/>
            <person name="Tamura T."/>
        </authorList>
    </citation>
    <scope>NUCLEOTIDE SEQUENCE [LARGE SCALE GENOMIC DNA]</scope>
    <source>
        <strain evidence="3 4">NBRC 13850</strain>
    </source>
</reference>
<accession>A0A401YZW4</accession>
<dbReference type="SUPFAM" id="SSF46785">
    <property type="entry name" value="Winged helix' DNA-binding domain"/>
    <property type="match status" value="1"/>
</dbReference>
<feature type="domain" description="HTH marR-type" evidence="2">
    <location>
        <begin position="50"/>
        <end position="188"/>
    </location>
</feature>
<dbReference type="GO" id="GO:0006950">
    <property type="term" value="P:response to stress"/>
    <property type="evidence" value="ECO:0007669"/>
    <property type="project" value="TreeGrafter"/>
</dbReference>
<dbReference type="Gene3D" id="1.10.10.10">
    <property type="entry name" value="Winged helix-like DNA-binding domain superfamily/Winged helix DNA-binding domain"/>
    <property type="match status" value="1"/>
</dbReference>
<evidence type="ECO:0000313" key="4">
    <source>
        <dbReference type="Proteomes" id="UP000286931"/>
    </source>
</evidence>
<dbReference type="PANTHER" id="PTHR33164">
    <property type="entry name" value="TRANSCRIPTIONAL REGULATOR, MARR FAMILY"/>
    <property type="match status" value="1"/>
</dbReference>
<keyword evidence="4" id="KW-1185">Reference proteome</keyword>
<comment type="caution">
    <text evidence="3">The sequence shown here is derived from an EMBL/GenBank/DDBJ whole genome shotgun (WGS) entry which is preliminary data.</text>
</comment>